<dbReference type="Proteomes" id="UP001500279">
    <property type="component" value="Unassembled WGS sequence"/>
</dbReference>
<protein>
    <recommendedName>
        <fullName evidence="3">Phage baseplate protein</fullName>
    </recommendedName>
</protein>
<keyword evidence="2" id="KW-1185">Reference proteome</keyword>
<accession>A0ABN1KEC0</accession>
<dbReference type="Pfam" id="PF12322">
    <property type="entry name" value="T4_baseplate"/>
    <property type="match status" value="1"/>
</dbReference>
<dbReference type="RefSeq" id="WP_141288252.1">
    <property type="nucleotide sequence ID" value="NZ_BAAAEW010000042.1"/>
</dbReference>
<evidence type="ECO:0000313" key="1">
    <source>
        <dbReference type="EMBL" id="GAA0764039.1"/>
    </source>
</evidence>
<organism evidence="1 2">
    <name type="scientific">Ideonella azotifigens</name>
    <dbReference type="NCBI Taxonomy" id="513160"/>
    <lineage>
        <taxon>Bacteria</taxon>
        <taxon>Pseudomonadati</taxon>
        <taxon>Pseudomonadota</taxon>
        <taxon>Betaproteobacteria</taxon>
        <taxon>Burkholderiales</taxon>
        <taxon>Sphaerotilaceae</taxon>
        <taxon>Ideonella</taxon>
    </lineage>
</organism>
<dbReference type="EMBL" id="BAAAEW010000042">
    <property type="protein sequence ID" value="GAA0764039.1"/>
    <property type="molecule type" value="Genomic_DNA"/>
</dbReference>
<evidence type="ECO:0000313" key="2">
    <source>
        <dbReference type="Proteomes" id="UP001500279"/>
    </source>
</evidence>
<gene>
    <name evidence="1" type="ORF">GCM10009107_49690</name>
</gene>
<reference evidence="1 2" key="1">
    <citation type="journal article" date="2019" name="Int. J. Syst. Evol. Microbiol.">
        <title>The Global Catalogue of Microorganisms (GCM) 10K type strain sequencing project: providing services to taxonomists for standard genome sequencing and annotation.</title>
        <authorList>
            <consortium name="The Broad Institute Genomics Platform"/>
            <consortium name="The Broad Institute Genome Sequencing Center for Infectious Disease"/>
            <person name="Wu L."/>
            <person name="Ma J."/>
        </authorList>
    </citation>
    <scope>NUCLEOTIDE SEQUENCE [LARGE SCALE GENOMIC DNA]</scope>
    <source>
        <strain evidence="1 2">JCM 15503</strain>
    </source>
</reference>
<evidence type="ECO:0008006" key="3">
    <source>
        <dbReference type="Google" id="ProtNLM"/>
    </source>
</evidence>
<comment type="caution">
    <text evidence="1">The sequence shown here is derived from an EMBL/GenBank/DDBJ whole genome shotgun (WGS) entry which is preliminary data.</text>
</comment>
<dbReference type="InterPro" id="IPR024364">
    <property type="entry name" value="Baseplate_phage_T4-like"/>
</dbReference>
<sequence>MSLDHAHGALSAQSVLHTWEQAQAMAPLRRSLALLRLAWPEVTPGEWGALPIGARDARLFALFEALFGATLDTLVDCPACGEALELSLRTTDLRPEPAGEPAPQPLQCEGYELAYRLPCSDDLAALQGSGNASTAVQQLIERCVLQARLAGRVVNAAELPPAVIERLQQDMALRDPGADIRVALSCPACAHGFERRFDIGDYLWEELDDWAERTLAEVHTLASAYGWSEPQVLSLSADRRRRYIALVQGLVVPT</sequence>
<name>A0ABN1KEC0_9BURK</name>
<proteinExistence type="predicted"/>